<organism evidence="7 8">
    <name type="scientific">Eruca vesicaria subsp. sativa</name>
    <name type="common">Garden rocket</name>
    <name type="synonym">Eruca sativa</name>
    <dbReference type="NCBI Taxonomy" id="29727"/>
    <lineage>
        <taxon>Eukaryota</taxon>
        <taxon>Viridiplantae</taxon>
        <taxon>Streptophyta</taxon>
        <taxon>Embryophyta</taxon>
        <taxon>Tracheophyta</taxon>
        <taxon>Spermatophyta</taxon>
        <taxon>Magnoliopsida</taxon>
        <taxon>eudicotyledons</taxon>
        <taxon>Gunneridae</taxon>
        <taxon>Pentapetalae</taxon>
        <taxon>rosids</taxon>
        <taxon>malvids</taxon>
        <taxon>Brassicales</taxon>
        <taxon>Brassicaceae</taxon>
        <taxon>Brassiceae</taxon>
        <taxon>Eruca</taxon>
    </lineage>
</organism>
<dbReference type="GO" id="GO:0005634">
    <property type="term" value="C:nucleus"/>
    <property type="evidence" value="ECO:0007669"/>
    <property type="project" value="UniProtKB-SubCell"/>
</dbReference>
<name>A0ABC8M6I5_ERUVS</name>
<dbReference type="SUPFAM" id="SSF118290">
    <property type="entry name" value="WRKY DNA-binding domain"/>
    <property type="match status" value="1"/>
</dbReference>
<feature type="domain" description="WRKY" evidence="6">
    <location>
        <begin position="143"/>
        <end position="208"/>
    </location>
</feature>
<dbReference type="InterPro" id="IPR044810">
    <property type="entry name" value="WRKY_plant"/>
</dbReference>
<evidence type="ECO:0000256" key="3">
    <source>
        <dbReference type="ARBA" id="ARBA00023125"/>
    </source>
</evidence>
<evidence type="ECO:0000259" key="6">
    <source>
        <dbReference type="PROSITE" id="PS50811"/>
    </source>
</evidence>
<sequence>MTIHFFVSPSSLALLCSKDLSLFLSIFFPLFEKRKKMNISQNPSPNFPFFSDENFINPFMDNFDFTDLIFDVGEGGNNGFIQEETSSPVSIVSSETFTGESGGSGSGITTLSKKESTFGCKSRGSKDGETKETGHRVAFRTRSKIDVMDDGYKWRKYGKKSVKNNTNKRNYYKCSSEGCIVKKRVERDGEDAAYVITTYEGVHNHESPSHVYYNDMVFSYDHDNWNQHSLLQSIQQISPPY</sequence>
<dbReference type="PANTHER" id="PTHR31221:SF377">
    <property type="entry name" value="WRKY TRANSCRIPTION FACTOR 51-RELATED"/>
    <property type="match status" value="1"/>
</dbReference>
<gene>
    <name evidence="7" type="ORF">ERUC_LOCUS43600</name>
</gene>
<dbReference type="PROSITE" id="PS50811">
    <property type="entry name" value="WRKY"/>
    <property type="match status" value="1"/>
</dbReference>
<proteinExistence type="predicted"/>
<dbReference type="InterPro" id="IPR003657">
    <property type="entry name" value="WRKY_dom"/>
</dbReference>
<evidence type="ECO:0000256" key="4">
    <source>
        <dbReference type="ARBA" id="ARBA00023163"/>
    </source>
</evidence>
<dbReference type="Proteomes" id="UP001642260">
    <property type="component" value="Unassembled WGS sequence"/>
</dbReference>
<dbReference type="FunFam" id="2.20.25.80:FF:000003">
    <property type="entry name" value="WRKY transcription factor 57"/>
    <property type="match status" value="1"/>
</dbReference>
<keyword evidence="4" id="KW-0804">Transcription</keyword>
<accession>A0ABC8M6I5</accession>
<dbReference type="GO" id="GO:0003677">
    <property type="term" value="F:DNA binding"/>
    <property type="evidence" value="ECO:0007669"/>
    <property type="project" value="UniProtKB-KW"/>
</dbReference>
<dbReference type="InterPro" id="IPR036576">
    <property type="entry name" value="WRKY_dom_sf"/>
</dbReference>
<reference evidence="7 8" key="1">
    <citation type="submission" date="2022-03" db="EMBL/GenBank/DDBJ databases">
        <authorList>
            <person name="Macdonald S."/>
            <person name="Ahmed S."/>
            <person name="Newling K."/>
        </authorList>
    </citation>
    <scope>NUCLEOTIDE SEQUENCE [LARGE SCALE GENOMIC DNA]</scope>
</reference>
<evidence type="ECO:0000313" key="8">
    <source>
        <dbReference type="Proteomes" id="UP001642260"/>
    </source>
</evidence>
<evidence type="ECO:0000256" key="2">
    <source>
        <dbReference type="ARBA" id="ARBA00023015"/>
    </source>
</evidence>
<keyword evidence="3" id="KW-0238">DNA-binding</keyword>
<evidence type="ECO:0000313" key="7">
    <source>
        <dbReference type="EMBL" id="CAH8391117.1"/>
    </source>
</evidence>
<comment type="caution">
    <text evidence="7">The sequence shown here is derived from an EMBL/GenBank/DDBJ whole genome shotgun (WGS) entry which is preliminary data.</text>
</comment>
<keyword evidence="2" id="KW-0805">Transcription regulation</keyword>
<dbReference type="Gene3D" id="2.20.25.80">
    <property type="entry name" value="WRKY domain"/>
    <property type="match status" value="1"/>
</dbReference>
<evidence type="ECO:0000256" key="5">
    <source>
        <dbReference type="ARBA" id="ARBA00023242"/>
    </source>
</evidence>
<protein>
    <recommendedName>
        <fullName evidence="6">WRKY domain-containing protein</fullName>
    </recommendedName>
</protein>
<keyword evidence="5" id="KW-0539">Nucleus</keyword>
<dbReference type="Pfam" id="PF03106">
    <property type="entry name" value="WRKY"/>
    <property type="match status" value="1"/>
</dbReference>
<keyword evidence="8" id="KW-1185">Reference proteome</keyword>
<comment type="subcellular location">
    <subcellularLocation>
        <location evidence="1">Nucleus</location>
    </subcellularLocation>
</comment>
<dbReference type="EMBL" id="CAKOAT010930709">
    <property type="protein sequence ID" value="CAH8391117.1"/>
    <property type="molecule type" value="Genomic_DNA"/>
</dbReference>
<dbReference type="SMART" id="SM00774">
    <property type="entry name" value="WRKY"/>
    <property type="match status" value="1"/>
</dbReference>
<evidence type="ECO:0000256" key="1">
    <source>
        <dbReference type="ARBA" id="ARBA00004123"/>
    </source>
</evidence>
<dbReference type="AlphaFoldDB" id="A0ABC8M6I5"/>
<dbReference type="PANTHER" id="PTHR31221">
    <property type="entry name" value="WRKY TRANSCRIPTION FACTOR PROTEIN 1-RELATED"/>
    <property type="match status" value="1"/>
</dbReference>